<evidence type="ECO:0000313" key="2">
    <source>
        <dbReference type="Proteomes" id="UP000001940"/>
    </source>
</evidence>
<evidence type="ECO:0000313" key="1">
    <source>
        <dbReference type="EMBL" id="CAT01081.2"/>
    </source>
</evidence>
<dbReference type="OrthoDB" id="24893at2759"/>
<dbReference type="InterPro" id="IPR038801">
    <property type="entry name" value="TAF1C"/>
</dbReference>
<dbReference type="Bgee" id="WBGene00013002">
    <property type="expression patterns" value="Expressed in pharyngeal muscle cell (C elegans) and 4 other cell types or tissues"/>
</dbReference>
<dbReference type="WormBase" id="Y48E1B.3c">
    <property type="protein sequence ID" value="CE51979"/>
    <property type="gene ID" value="WBGene00013002"/>
</dbReference>
<dbReference type="EMBL" id="BX284602">
    <property type="protein sequence ID" value="CAT01081.2"/>
    <property type="molecule type" value="Genomic_DNA"/>
</dbReference>
<dbReference type="GO" id="GO:0001650">
    <property type="term" value="C:fibrillar center"/>
    <property type="evidence" value="ECO:0000318"/>
    <property type="project" value="GO_Central"/>
</dbReference>
<dbReference type="InParanoid" id="B7WNB1"/>
<dbReference type="PeptideAtlas" id="B7WNB1"/>
<dbReference type="FunCoup" id="B7WNB1">
    <property type="interactions" value="241"/>
</dbReference>
<dbReference type="GO" id="GO:0016740">
    <property type="term" value="F:transferase activity"/>
    <property type="evidence" value="ECO:0007669"/>
    <property type="project" value="UniProtKB-KW"/>
</dbReference>
<dbReference type="eggNOG" id="KOG0367">
    <property type="taxonomic scope" value="Eukaryota"/>
</dbReference>
<dbReference type="PANTHER" id="PTHR15319">
    <property type="entry name" value="TATA BOX-BINDING PROTEIN ASSOCIATED FACTOR RNA POLYMERASE I SUBUNIT C"/>
    <property type="match status" value="1"/>
</dbReference>
<organism evidence="1 2">
    <name type="scientific">Caenorhabditis elegans</name>
    <dbReference type="NCBI Taxonomy" id="6239"/>
    <lineage>
        <taxon>Eukaryota</taxon>
        <taxon>Metazoa</taxon>
        <taxon>Ecdysozoa</taxon>
        <taxon>Nematoda</taxon>
        <taxon>Chromadorea</taxon>
        <taxon>Rhabditida</taxon>
        <taxon>Rhabditina</taxon>
        <taxon>Rhabditomorpha</taxon>
        <taxon>Rhabditoidea</taxon>
        <taxon>Rhabditidae</taxon>
        <taxon>Peloderinae</taxon>
        <taxon>Caenorhabditis</taxon>
    </lineage>
</organism>
<dbReference type="AlphaFoldDB" id="B7WNB1"/>
<dbReference type="AGR" id="WB:WBGene00013002"/>
<keyword evidence="2" id="KW-1185">Reference proteome</keyword>
<keyword evidence="1" id="KW-0808">Transferase</keyword>
<dbReference type="Proteomes" id="UP000001940">
    <property type="component" value="Chromosome II"/>
</dbReference>
<dbReference type="STRING" id="6239.Y48E1B.3c.1"/>
<accession>B7WNB1</accession>
<dbReference type="Reactome" id="R-CEL-73772">
    <property type="pathway name" value="RNA Polymerase I Promoter Escape"/>
</dbReference>
<protein>
    <submittedName>
        <fullName evidence="1">Geranylgeranyl transferase type I subunit beta</fullName>
    </submittedName>
</protein>
<evidence type="ECO:0000313" key="3">
    <source>
        <dbReference type="WormBase" id="Y48E1B.3c"/>
    </source>
</evidence>
<dbReference type="GO" id="GO:0001164">
    <property type="term" value="F:RNA polymerase I core promoter sequence-specific DNA binding"/>
    <property type="evidence" value="ECO:0000318"/>
    <property type="project" value="GO_Central"/>
</dbReference>
<proteinExistence type="predicted"/>
<gene>
    <name evidence="1" type="ORF">CELE_Y48E1B.3</name>
    <name evidence="1 3" type="ORF">Y48E1B.3</name>
</gene>
<dbReference type="PANTHER" id="PTHR15319:SF1">
    <property type="entry name" value="TATA BOX-BINDING PROTEIN-ASSOCIATED FACTOR RNA POLYMERASE I SUBUNIT C"/>
    <property type="match status" value="1"/>
</dbReference>
<reference evidence="1 2" key="1">
    <citation type="journal article" date="1998" name="Science">
        <title>Genome sequence of the nematode C. elegans: a platform for investigating biology.</title>
        <authorList>
            <consortium name="The C. elegans sequencing consortium"/>
            <person name="Sulson J.E."/>
            <person name="Waterston R."/>
        </authorList>
    </citation>
    <scope>NUCLEOTIDE SEQUENCE [LARGE SCALE GENOMIC DNA]</scope>
    <source>
        <strain evidence="1 2">Bristol N2</strain>
    </source>
</reference>
<dbReference type="PaxDb" id="6239-Y48E1B.3c.1"/>
<dbReference type="ExpressionAtlas" id="B7WNB1">
    <property type="expression patterns" value="baseline and differential"/>
</dbReference>
<name>B7WNB1_CAEEL</name>
<sequence>MSSHHHAAPALYCEPVSRDFGQHTFGQRGFGGLLEDWTTPRPDGKTRWIPQYNLQNFWRRKIPPLQCGLIEPLIPPRLRSPDDFSRLPGHFSYRTTNDYELYNRNLLATRFFENSGGENGGGILKIWTVNERSKRKMLECFSVEISPLGLPITASSSLQPIYEKKLKMLPPLKNDTAAPKAKEPLLELRTSSWSSPLHTGLFLRSPTLLQLMNFREEEASSEEDPVIYEKHIPIFNFAVKSFTESELLEQTLAVVDFGGRVWICGGGGGFSSKPMKLRANEQEIYQLAAFCDHPKLIAVAGHFHVEIVDMRSPAAAASSRACAELWRSPLFESRGREEAMYLQAVPPVSAQIRHVSRLQGTANAYCVMTDRTLHLIDDRFPGRPVLGLKHAFSSGTHRMVVSNPVGDEAAGGNVYSIFCQDQLQVLNSSISMTKLYAHPTGVWSSVDAFHSIGEPENFNQIVRRGKYAEPEVPSEPTRAMDLVELSDLKCSLLVRQTDDGAIWWQKFSNEPVRTEKEQFSEQKKSLERIIERRSREPDSWKREPWRPVYSDGMCEEVREKPEDFRKIVPVSCPDIDRRVISKYNQYATTLSQQANRFRISSHLIKQPLEVIPLDDINSTLSKITLDTWQATENMMKENRQKQ</sequence>
<dbReference type="Reactome" id="R-CEL-5250924">
    <property type="pathway name" value="B-WICH complex positively regulates rRNA expression"/>
</dbReference>